<name>A0A9D1NWS5_9FIRM</name>
<proteinExistence type="predicted"/>
<comment type="caution">
    <text evidence="2">The sequence shown here is derived from an EMBL/GenBank/DDBJ whole genome shotgun (WGS) entry which is preliminary data.</text>
</comment>
<reference evidence="2" key="1">
    <citation type="submission" date="2020-10" db="EMBL/GenBank/DDBJ databases">
        <authorList>
            <person name="Gilroy R."/>
        </authorList>
    </citation>
    <scope>NUCLEOTIDE SEQUENCE</scope>
    <source>
        <strain evidence="2">ChiBcec2-4451</strain>
    </source>
</reference>
<evidence type="ECO:0000256" key="1">
    <source>
        <dbReference type="SAM" id="SignalP"/>
    </source>
</evidence>
<evidence type="ECO:0000313" key="2">
    <source>
        <dbReference type="EMBL" id="HIV14251.1"/>
    </source>
</evidence>
<reference evidence="2" key="2">
    <citation type="journal article" date="2021" name="PeerJ">
        <title>Extensive microbial diversity within the chicken gut microbiome revealed by metagenomics and culture.</title>
        <authorList>
            <person name="Gilroy R."/>
            <person name="Ravi A."/>
            <person name="Getino M."/>
            <person name="Pursley I."/>
            <person name="Horton D.L."/>
            <person name="Alikhan N.F."/>
            <person name="Baker D."/>
            <person name="Gharbi K."/>
            <person name="Hall N."/>
            <person name="Watson M."/>
            <person name="Adriaenssens E.M."/>
            <person name="Foster-Nyarko E."/>
            <person name="Jarju S."/>
            <person name="Secka A."/>
            <person name="Antonio M."/>
            <person name="Oren A."/>
            <person name="Chaudhuri R.R."/>
            <person name="La Ragione R."/>
            <person name="Hildebrand F."/>
            <person name="Pallen M.J."/>
        </authorList>
    </citation>
    <scope>NUCLEOTIDE SEQUENCE</scope>
    <source>
        <strain evidence="2">ChiBcec2-4451</strain>
    </source>
</reference>
<sequence length="194" mass="20934">MKKRTIAAGCAAAILSGGLCCLGIFSVRAAEQKKQETAETELDSMQTELSEDGSQLKIFDLSLPVPEGMDFQVFDEDGIEIATAVAGDLRIFLSAGETEAVEGSLGELSEEEQKAYQELVNQTIVPYESWIEELGDLTYLVNLYSSQEPSGTSLVLSTVSDGICYSIAGYVNDRVLTEEEAQLLTTLAVMLKEG</sequence>
<evidence type="ECO:0008006" key="4">
    <source>
        <dbReference type="Google" id="ProtNLM"/>
    </source>
</evidence>
<dbReference type="Proteomes" id="UP000886723">
    <property type="component" value="Unassembled WGS sequence"/>
</dbReference>
<keyword evidence="1" id="KW-0732">Signal</keyword>
<feature type="signal peptide" evidence="1">
    <location>
        <begin position="1"/>
        <end position="29"/>
    </location>
</feature>
<organism evidence="2 3">
    <name type="scientific">Candidatus Pullilachnospira stercoravium</name>
    <dbReference type="NCBI Taxonomy" id="2840913"/>
    <lineage>
        <taxon>Bacteria</taxon>
        <taxon>Bacillati</taxon>
        <taxon>Bacillota</taxon>
        <taxon>Clostridia</taxon>
        <taxon>Lachnospirales</taxon>
        <taxon>Lachnospiraceae</taxon>
        <taxon>Lachnospiraceae incertae sedis</taxon>
        <taxon>Candidatus Pullilachnospira</taxon>
    </lineage>
</organism>
<gene>
    <name evidence="2" type="ORF">IAA63_14095</name>
</gene>
<dbReference type="EMBL" id="DVON01000292">
    <property type="protein sequence ID" value="HIV14251.1"/>
    <property type="molecule type" value="Genomic_DNA"/>
</dbReference>
<dbReference type="AlphaFoldDB" id="A0A9D1NWS5"/>
<protein>
    <recommendedName>
        <fullName evidence="4">PsbP C-terminal domain-containing protein</fullName>
    </recommendedName>
</protein>
<feature type="chain" id="PRO_5039483308" description="PsbP C-terminal domain-containing protein" evidence="1">
    <location>
        <begin position="30"/>
        <end position="194"/>
    </location>
</feature>
<evidence type="ECO:0000313" key="3">
    <source>
        <dbReference type="Proteomes" id="UP000886723"/>
    </source>
</evidence>
<accession>A0A9D1NWS5</accession>